<dbReference type="RefSeq" id="WP_204663831.1">
    <property type="nucleotide sequence ID" value="NZ_CP056775.1"/>
</dbReference>
<name>A0ABX7I5U9_9BACT</name>
<accession>A0ABX7I5U9</accession>
<dbReference type="EMBL" id="CP056775">
    <property type="protein sequence ID" value="QRR01474.1"/>
    <property type="molecule type" value="Genomic_DNA"/>
</dbReference>
<protein>
    <submittedName>
        <fullName evidence="1">Uncharacterized protein</fullName>
    </submittedName>
</protein>
<dbReference type="Proteomes" id="UP000612680">
    <property type="component" value="Chromosome"/>
</dbReference>
<gene>
    <name evidence="1" type="ORF">HWI92_11445</name>
</gene>
<sequence>MNEVISRLEIAIRQFWPDALMLRRNQSRLGEPSSYWFLLEPGSRDLIRVFPGRDRATFYLSCFQCTDKDMLAKFIFDLERFGSDMLMLPYSTQNLEVLLTGDNYLIRNVGTVARYETLLLANGN</sequence>
<reference evidence="1 2" key="1">
    <citation type="submission" date="2020-06" db="EMBL/GenBank/DDBJ databases">
        <title>Dyadobacter sandarakinus sp. nov., isolated from the soil of the Arctic Yellow River Station.</title>
        <authorList>
            <person name="Zhang Y."/>
            <person name="Peng F."/>
        </authorList>
    </citation>
    <scope>NUCLEOTIDE SEQUENCE [LARGE SCALE GENOMIC DNA]</scope>
    <source>
        <strain evidence="1 2">Q3-56</strain>
    </source>
</reference>
<evidence type="ECO:0000313" key="1">
    <source>
        <dbReference type="EMBL" id="QRR01474.1"/>
    </source>
</evidence>
<keyword evidence="2" id="KW-1185">Reference proteome</keyword>
<evidence type="ECO:0000313" key="2">
    <source>
        <dbReference type="Proteomes" id="UP000612680"/>
    </source>
</evidence>
<proteinExistence type="predicted"/>
<organism evidence="1 2">
    <name type="scientific">Dyadobacter sandarakinus</name>
    <dbReference type="NCBI Taxonomy" id="2747268"/>
    <lineage>
        <taxon>Bacteria</taxon>
        <taxon>Pseudomonadati</taxon>
        <taxon>Bacteroidota</taxon>
        <taxon>Cytophagia</taxon>
        <taxon>Cytophagales</taxon>
        <taxon>Spirosomataceae</taxon>
        <taxon>Dyadobacter</taxon>
    </lineage>
</organism>